<dbReference type="KEGG" id="mmuc:C1S78_001290"/>
<dbReference type="RefSeq" id="WP_138158287.1">
    <property type="nucleotide sequence ID" value="NZ_ANBS01000071.1"/>
</dbReference>
<dbReference type="AlphaFoldDB" id="A0A8E4W351"/>
<gene>
    <name evidence="2" type="ORF">C1S78_001290</name>
</gene>
<dbReference type="Proteomes" id="UP000309231">
    <property type="component" value="Chromosome"/>
</dbReference>
<accession>A0A8E4W351</accession>
<organism evidence="2 3">
    <name type="scientific">Mycolicibacterium mucogenicum DSM 44124</name>
    <dbReference type="NCBI Taxonomy" id="1226753"/>
    <lineage>
        <taxon>Bacteria</taxon>
        <taxon>Bacillati</taxon>
        <taxon>Actinomycetota</taxon>
        <taxon>Actinomycetes</taxon>
        <taxon>Mycobacteriales</taxon>
        <taxon>Mycobacteriaceae</taxon>
        <taxon>Mycolicibacterium</taxon>
    </lineage>
</organism>
<evidence type="ECO:0000313" key="3">
    <source>
        <dbReference type="Proteomes" id="UP000309231"/>
    </source>
</evidence>
<evidence type="ECO:0000256" key="1">
    <source>
        <dbReference type="SAM" id="SignalP"/>
    </source>
</evidence>
<dbReference type="InterPro" id="IPR012334">
    <property type="entry name" value="Pectin_lyas_fold"/>
</dbReference>
<reference evidence="2 3" key="1">
    <citation type="journal article" date="2019" name="BMC Evol. Biol.">
        <title>Comparative genomics of Mycobacterium mucogenicum and Mycobacterium neoaurum clade members emphasizing tRNA and non-coding RNA.</title>
        <authorList>
            <person name="Behra P.R.K."/>
            <person name="Pettersson B.M.F."/>
            <person name="Das S."/>
            <person name="Dasgupta S."/>
            <person name="Kirsebom L.A."/>
        </authorList>
    </citation>
    <scope>NUCLEOTIDE SEQUENCE [LARGE SCALE GENOMIC DNA]</scope>
    <source>
        <strain evidence="2 3">DSM 44124</strain>
    </source>
</reference>
<name>A0A8E4W351_MYCMU</name>
<keyword evidence="1" id="KW-0732">Signal</keyword>
<feature type="signal peptide" evidence="1">
    <location>
        <begin position="1"/>
        <end position="23"/>
    </location>
</feature>
<reference evidence="2 3" key="2">
    <citation type="journal article" date="2019" name="Sci. Rep.">
        <title>Insight into the biology of Mycobacterium mucogenicum and Mycobacterium neoaurum clade members.</title>
        <authorList>
            <person name="Behra P.R.K."/>
            <person name="Pettersson B.M.F."/>
            <person name="Ramesh M."/>
            <person name="Dasgupta S."/>
            <person name="Kirsebom L.A."/>
        </authorList>
    </citation>
    <scope>NUCLEOTIDE SEQUENCE [LARGE SCALE GENOMIC DNA]</scope>
    <source>
        <strain evidence="2 3">DSM 44124</strain>
    </source>
</reference>
<dbReference type="EMBL" id="CP062008">
    <property type="protein sequence ID" value="QPG69706.1"/>
    <property type="molecule type" value="Genomic_DNA"/>
</dbReference>
<protein>
    <recommendedName>
        <fullName evidence="4">Right handed beta helix domain-containing protein</fullName>
    </recommendedName>
</protein>
<keyword evidence="3" id="KW-1185">Reference proteome</keyword>
<dbReference type="InterPro" id="IPR011050">
    <property type="entry name" value="Pectin_lyase_fold/virulence"/>
</dbReference>
<sequence>MRATLGAALATVLPIVSSRSVTAAVASPPDAAAANPTRYISASGSDSNDGLTPNTAWATITKANSALPKDRSVLLFRRGDTFYGELNLPMGCEVGAYGAGDMPVLTLYKLLNRSAGWLEHSPGVWRVDLRSPTTHSGYTATTDANVGFLLVDGVVHPRLKSDVESLSAPWDFACDTQNGMLYVKASANPTTLASDIRAAPNGSLVGAGGAVIHCEQGSNDIHDVHITGAGGCGIVGSAPDVRIHHCLIDYIGGSKLLAVDPGGAMRYGNAIGNWINVVRWRIEGNEIAHVYDAAWSPQGYDPNGGPVSWQDLAFRDNYAHDCGQMIEFWSQGSNPDSLGFVRIFVEGNRFERAGYGAFADARADQEVRVHLLTYRLETPVDITIQNNLFDDAFGAYSYHAVDPPSGYITRNNTIRLRAQHLIQFQRPETVEQSAAWQVSTGRESGSVFTVQL</sequence>
<dbReference type="GeneID" id="76723515"/>
<evidence type="ECO:0008006" key="4">
    <source>
        <dbReference type="Google" id="ProtNLM"/>
    </source>
</evidence>
<evidence type="ECO:0000313" key="2">
    <source>
        <dbReference type="EMBL" id="QPG69706.1"/>
    </source>
</evidence>
<dbReference type="SUPFAM" id="SSF51126">
    <property type="entry name" value="Pectin lyase-like"/>
    <property type="match status" value="1"/>
</dbReference>
<feature type="chain" id="PRO_5038473675" description="Right handed beta helix domain-containing protein" evidence="1">
    <location>
        <begin position="24"/>
        <end position="452"/>
    </location>
</feature>
<dbReference type="Gene3D" id="2.160.20.10">
    <property type="entry name" value="Single-stranded right-handed beta-helix, Pectin lyase-like"/>
    <property type="match status" value="1"/>
</dbReference>
<proteinExistence type="predicted"/>